<feature type="region of interest" description="Disordered" evidence="2">
    <location>
        <begin position="1149"/>
        <end position="1212"/>
    </location>
</feature>
<feature type="region of interest" description="Disordered" evidence="2">
    <location>
        <begin position="273"/>
        <end position="314"/>
    </location>
</feature>
<dbReference type="InterPro" id="IPR036397">
    <property type="entry name" value="RNaseH_sf"/>
</dbReference>
<feature type="domain" description="Retrovirus-related Pol polyprotein from transposon TNT 1-94-like beta-barrel" evidence="4">
    <location>
        <begin position="147"/>
        <end position="215"/>
    </location>
</feature>
<sequence length="1347" mass="152758">MSRKLGLKCSTSNCGLKPTSNKRNDRISQTPSRNMKNKVEAQPTKVNKKNHVVEHIRDVTSANIVPPKKTTSHSVETQKPDLKVYSRKPKIVKNVDSSKKDKIVESKNANHSKPNYTWGSNAIDILSSSSSLVMTGCLYCSLVSGYSRCSKHMTGNRSQFMNIVSKFLGTVRFRNDHIARIIGYGDYQLGNVTISRIYYVKGLGHNFFSVGQFCNADLEVTFWKNTCFIRNLEDNGTEFVNQTLREFYENVSISYQTFVARTPQQNGIVESIPSTQDQEHSPKISHGFEESPKTPTVRDDPLHEDSTSQGSSSNVRQTYTLFEHLGRWTKDHPIANVIGNPSRFVSMRKQLQADAMRCYFDTFLTSVEPKNLKQAMTEPLWIDAMQEEIHEFDRLQVWELVPCPDKVLLIKLKWIYKVKRMNLSRIEVIHIFVANAAYKNMRIFQMDVKTAFLNGELKEEVYVFQLEGFVDQDNPSHVYKLKKALYGLKQAPRACNVIFGGELTSSSEGELTTPFKRRVNNTPLQGTLTKPPSEGELTTCLQEATFSVHKSSVRFTINKKKFSLDVQNFREILQICPEIPRQQFEDLPLKHDIISFIRDLGYSGDIIYIIDMFWHTAQDDTMLTSMRCISRHEKTQVYGAILPKELTNQAMLESKAYKTYYAFASGEKTLKPKYVRKKVNSDTSPKQKPVQATKGTILKTKAKVAKFDKKKQPTKNPKAKGLVVLYEVALTEVKQLKLATKRSKKDFHISHAIGSGDGVDTKSKVLDKKHLKKTGADERNEEDEDDESNSVDKTDGDDNDDGSSDDHDDDDSDDERKESDRDEIPDPNLTNIHDEENIDEEEDNEVTKELYHDVNVNLGNENTKITNVDQGSSERQYASQQSGFEQEEEDAHVTLTHVLDTQKIGGPTQSSYVSFDFTSKIPNLDNSSPADNKIASLMDTTAHHATAILEVTSSFTTTIPPPTPFFNPLSQQATPTLTPTALETTTSLLTLPDFASIFKFNKRVTNLEKPLSEIKQVDQEEAQAEKRKYIELVDSTVRTIIKEEVNTQLPQILPQAISYVATLVIEKNVTESLKVAILTWSLSQPQSSYEAAATLSEFELIKILTDKIDKNKSFDIVDYKRELYDALVKSYNTDKDIFESYGEVFSLNRSRDDKDKDQDPSAGSDRGTEIRKSSKVAESSRDLRSKEKKYSSTSKDASQSQHKSSGKSANAEEPIHIVEDSGMQQDQEFVMRDNDEQPTDKEVTKADWFKKLEQPLTLDPDWSKRQHISFRPPQTLISQVARAKEPPTSFDELNDTSFDFSAFVMNQLQILNLTQKILVGSAFNLLKGTCKSITELEYHFEEFSKAN</sequence>
<protein>
    <submittedName>
        <fullName evidence="5">Uncharacterized protein</fullName>
    </submittedName>
</protein>
<dbReference type="InterPro" id="IPR054722">
    <property type="entry name" value="PolX-like_BBD"/>
</dbReference>
<gene>
    <name evidence="5" type="ORF">Tci_058639</name>
</gene>
<keyword evidence="1" id="KW-0064">Aspartyl protease</keyword>
<feature type="domain" description="Reverse transcriptase Ty1/copia-type" evidence="3">
    <location>
        <begin position="425"/>
        <end position="497"/>
    </location>
</feature>
<feature type="compositionally biased region" description="Polar residues" evidence="2">
    <location>
        <begin position="9"/>
        <end position="34"/>
    </location>
</feature>
<dbReference type="Pfam" id="PF22936">
    <property type="entry name" value="Pol_BBD"/>
    <property type="match status" value="1"/>
</dbReference>
<evidence type="ECO:0000256" key="2">
    <source>
        <dbReference type="SAM" id="MobiDB-lite"/>
    </source>
</evidence>
<dbReference type="Pfam" id="PF07727">
    <property type="entry name" value="RVT_2"/>
    <property type="match status" value="1"/>
</dbReference>
<evidence type="ECO:0000313" key="5">
    <source>
        <dbReference type="EMBL" id="GEU86661.1"/>
    </source>
</evidence>
<keyword evidence="1" id="KW-0378">Hydrolase</keyword>
<feature type="compositionally biased region" description="Polar residues" evidence="2">
    <location>
        <begin position="1191"/>
        <end position="1208"/>
    </location>
</feature>
<dbReference type="InterPro" id="IPR043502">
    <property type="entry name" value="DNA/RNA_pol_sf"/>
</dbReference>
<feature type="compositionally biased region" description="Polar residues" evidence="2">
    <location>
        <begin position="862"/>
        <end position="884"/>
    </location>
</feature>
<feature type="region of interest" description="Disordered" evidence="2">
    <location>
        <begin position="770"/>
        <end position="844"/>
    </location>
</feature>
<feature type="compositionally biased region" description="Acidic residues" evidence="2">
    <location>
        <begin position="779"/>
        <end position="789"/>
    </location>
</feature>
<feature type="region of interest" description="Disordered" evidence="2">
    <location>
        <begin position="1"/>
        <end position="42"/>
    </location>
</feature>
<dbReference type="InterPro" id="IPR012337">
    <property type="entry name" value="RNaseH-like_sf"/>
</dbReference>
<feature type="compositionally biased region" description="Basic and acidic residues" evidence="2">
    <location>
        <begin position="1149"/>
        <end position="1159"/>
    </location>
</feature>
<dbReference type="InterPro" id="IPR013103">
    <property type="entry name" value="RVT_2"/>
</dbReference>
<dbReference type="EMBL" id="BKCJ010009374">
    <property type="protein sequence ID" value="GEU86661.1"/>
    <property type="molecule type" value="Genomic_DNA"/>
</dbReference>
<dbReference type="GO" id="GO:0003676">
    <property type="term" value="F:nucleic acid binding"/>
    <property type="evidence" value="ECO:0007669"/>
    <property type="project" value="InterPro"/>
</dbReference>
<dbReference type="Gene3D" id="3.30.420.10">
    <property type="entry name" value="Ribonuclease H-like superfamily/Ribonuclease H"/>
    <property type="match status" value="1"/>
</dbReference>
<feature type="compositionally biased region" description="Basic and acidic residues" evidence="2">
    <location>
        <begin position="1178"/>
        <end position="1190"/>
    </location>
</feature>
<accession>A0A6L2NK53</accession>
<comment type="caution">
    <text evidence="5">The sequence shown here is derived from an EMBL/GenBank/DDBJ whole genome shotgun (WGS) entry which is preliminary data.</text>
</comment>
<feature type="compositionally biased region" description="Basic and acidic residues" evidence="2">
    <location>
        <begin position="814"/>
        <end position="824"/>
    </location>
</feature>
<evidence type="ECO:0000256" key="1">
    <source>
        <dbReference type="ARBA" id="ARBA00022750"/>
    </source>
</evidence>
<proteinExistence type="predicted"/>
<evidence type="ECO:0000259" key="4">
    <source>
        <dbReference type="Pfam" id="PF22936"/>
    </source>
</evidence>
<dbReference type="SUPFAM" id="SSF56672">
    <property type="entry name" value="DNA/RNA polymerases"/>
    <property type="match status" value="1"/>
</dbReference>
<dbReference type="GO" id="GO:0004190">
    <property type="term" value="F:aspartic-type endopeptidase activity"/>
    <property type="evidence" value="ECO:0007669"/>
    <property type="project" value="UniProtKB-KW"/>
</dbReference>
<name>A0A6L2NK53_TANCI</name>
<dbReference type="SUPFAM" id="SSF53098">
    <property type="entry name" value="Ribonuclease H-like"/>
    <property type="match status" value="1"/>
</dbReference>
<keyword evidence="1" id="KW-0645">Protease</keyword>
<organism evidence="5">
    <name type="scientific">Tanacetum cinerariifolium</name>
    <name type="common">Dalmatian daisy</name>
    <name type="synonym">Chrysanthemum cinerariifolium</name>
    <dbReference type="NCBI Taxonomy" id="118510"/>
    <lineage>
        <taxon>Eukaryota</taxon>
        <taxon>Viridiplantae</taxon>
        <taxon>Streptophyta</taxon>
        <taxon>Embryophyta</taxon>
        <taxon>Tracheophyta</taxon>
        <taxon>Spermatophyta</taxon>
        <taxon>Magnoliopsida</taxon>
        <taxon>eudicotyledons</taxon>
        <taxon>Gunneridae</taxon>
        <taxon>Pentapetalae</taxon>
        <taxon>asterids</taxon>
        <taxon>campanulids</taxon>
        <taxon>Asterales</taxon>
        <taxon>Asteraceae</taxon>
        <taxon>Asteroideae</taxon>
        <taxon>Anthemideae</taxon>
        <taxon>Anthemidinae</taxon>
        <taxon>Tanacetum</taxon>
    </lineage>
</organism>
<feature type="compositionally biased region" description="Acidic residues" evidence="2">
    <location>
        <begin position="797"/>
        <end position="813"/>
    </location>
</feature>
<feature type="region of interest" description="Disordered" evidence="2">
    <location>
        <begin position="862"/>
        <end position="886"/>
    </location>
</feature>
<reference evidence="5" key="1">
    <citation type="journal article" date="2019" name="Sci. Rep.">
        <title>Draft genome of Tanacetum cinerariifolium, the natural source of mosquito coil.</title>
        <authorList>
            <person name="Yamashiro T."/>
            <person name="Shiraishi A."/>
            <person name="Satake H."/>
            <person name="Nakayama K."/>
        </authorList>
    </citation>
    <scope>NUCLEOTIDE SEQUENCE</scope>
</reference>
<feature type="compositionally biased region" description="Basic and acidic residues" evidence="2">
    <location>
        <begin position="277"/>
        <end position="306"/>
    </location>
</feature>
<evidence type="ECO:0000259" key="3">
    <source>
        <dbReference type="Pfam" id="PF07727"/>
    </source>
</evidence>